<dbReference type="EMBL" id="JBHUOF010000021">
    <property type="protein sequence ID" value="MFD2800846.1"/>
    <property type="molecule type" value="Genomic_DNA"/>
</dbReference>
<evidence type="ECO:0000256" key="1">
    <source>
        <dbReference type="ARBA" id="ARBA00008812"/>
    </source>
</evidence>
<dbReference type="Gene3D" id="2.40.128.110">
    <property type="entry name" value="Lipid/polyisoprenoid-binding, YceI-like"/>
    <property type="match status" value="1"/>
</dbReference>
<reference evidence="4" key="1">
    <citation type="journal article" date="2019" name="Int. J. Syst. Evol. Microbiol.">
        <title>The Global Catalogue of Microorganisms (GCM) 10K type strain sequencing project: providing services to taxonomists for standard genome sequencing and annotation.</title>
        <authorList>
            <consortium name="The Broad Institute Genomics Platform"/>
            <consortium name="The Broad Institute Genome Sequencing Center for Infectious Disease"/>
            <person name="Wu L."/>
            <person name="Ma J."/>
        </authorList>
    </citation>
    <scope>NUCLEOTIDE SEQUENCE [LARGE SCALE GENOMIC DNA]</scope>
    <source>
        <strain evidence="4">IBRC-M 10906</strain>
    </source>
</reference>
<dbReference type="RefSeq" id="WP_377390667.1">
    <property type="nucleotide sequence ID" value="NZ_JBHSAN010000024.1"/>
</dbReference>
<comment type="similarity">
    <text evidence="1">Belongs to the UPF0312 family.</text>
</comment>
<organism evidence="3 4">
    <name type="scientific">Prauserella oleivorans</name>
    <dbReference type="NCBI Taxonomy" id="1478153"/>
    <lineage>
        <taxon>Bacteria</taxon>
        <taxon>Bacillati</taxon>
        <taxon>Actinomycetota</taxon>
        <taxon>Actinomycetes</taxon>
        <taxon>Pseudonocardiales</taxon>
        <taxon>Pseudonocardiaceae</taxon>
        <taxon>Prauserella</taxon>
    </lineage>
</organism>
<comment type="caution">
    <text evidence="3">The sequence shown here is derived from an EMBL/GenBank/DDBJ whole genome shotgun (WGS) entry which is preliminary data.</text>
</comment>
<evidence type="ECO:0000313" key="4">
    <source>
        <dbReference type="Proteomes" id="UP001597478"/>
    </source>
</evidence>
<keyword evidence="4" id="KW-1185">Reference proteome</keyword>
<dbReference type="SMART" id="SM00867">
    <property type="entry name" value="YceI"/>
    <property type="match status" value="1"/>
</dbReference>
<protein>
    <submittedName>
        <fullName evidence="3">YceI family protein</fullName>
    </submittedName>
</protein>
<dbReference type="InterPro" id="IPR007372">
    <property type="entry name" value="Lipid/polyisoprenoid-bd_YceI"/>
</dbReference>
<dbReference type="SUPFAM" id="SSF101874">
    <property type="entry name" value="YceI-like"/>
    <property type="match status" value="1"/>
</dbReference>
<dbReference type="InterPro" id="IPR036761">
    <property type="entry name" value="TTHA0802/YceI-like_sf"/>
</dbReference>
<name>A0ABW5WET3_9PSEU</name>
<dbReference type="Proteomes" id="UP001597478">
    <property type="component" value="Unassembled WGS sequence"/>
</dbReference>
<dbReference type="Pfam" id="PF04264">
    <property type="entry name" value="YceI"/>
    <property type="match status" value="1"/>
</dbReference>
<gene>
    <name evidence="3" type="ORF">ACFS2C_15750</name>
</gene>
<feature type="domain" description="Lipid/polyisoprenoid-binding YceI-like" evidence="2">
    <location>
        <begin position="18"/>
        <end position="175"/>
    </location>
</feature>
<sequence length="177" mass="19478">MSDAVPEAESLDVPAPGTYTLDPERTRIRFTTLHMFGLGRVRGTFALRNGRVEVTEPVERSTSTATISAADIDTGNSMRDRTVRSAQYLDTDRHPDITYASTGVEVTDGEAVLRGTLTVCGREVPVDVRVYRARADDVEVRFSATTEVDRYDFGITAMKGMTGRHLTFDLDVVATRA</sequence>
<dbReference type="PANTHER" id="PTHR34406">
    <property type="entry name" value="PROTEIN YCEI"/>
    <property type="match status" value="1"/>
</dbReference>
<dbReference type="PANTHER" id="PTHR34406:SF1">
    <property type="entry name" value="PROTEIN YCEI"/>
    <property type="match status" value="1"/>
</dbReference>
<proteinExistence type="inferred from homology"/>
<accession>A0ABW5WET3</accession>
<evidence type="ECO:0000259" key="2">
    <source>
        <dbReference type="SMART" id="SM00867"/>
    </source>
</evidence>
<evidence type="ECO:0000313" key="3">
    <source>
        <dbReference type="EMBL" id="MFD2800846.1"/>
    </source>
</evidence>